<reference evidence="2" key="1">
    <citation type="submission" date="2025-08" db="UniProtKB">
        <authorList>
            <consortium name="Ensembl"/>
        </authorList>
    </citation>
    <scope>IDENTIFICATION</scope>
</reference>
<dbReference type="InterPro" id="IPR039310">
    <property type="entry name" value="UBALD1/2"/>
</dbReference>
<organism evidence="2 3">
    <name type="scientific">Oreochromis niloticus</name>
    <name type="common">Nile tilapia</name>
    <name type="synonym">Tilapia nilotica</name>
    <dbReference type="NCBI Taxonomy" id="8128"/>
    <lineage>
        <taxon>Eukaryota</taxon>
        <taxon>Metazoa</taxon>
        <taxon>Chordata</taxon>
        <taxon>Craniata</taxon>
        <taxon>Vertebrata</taxon>
        <taxon>Euteleostomi</taxon>
        <taxon>Actinopterygii</taxon>
        <taxon>Neopterygii</taxon>
        <taxon>Teleostei</taxon>
        <taxon>Neoteleostei</taxon>
        <taxon>Acanthomorphata</taxon>
        <taxon>Ovalentaria</taxon>
        <taxon>Cichlomorphae</taxon>
        <taxon>Cichliformes</taxon>
        <taxon>Cichlidae</taxon>
        <taxon>African cichlids</taxon>
        <taxon>Pseudocrenilabrinae</taxon>
        <taxon>Oreochromini</taxon>
        <taxon>Oreochromis</taxon>
    </lineage>
</organism>
<dbReference type="PANTHER" id="PTHR31993:SF6">
    <property type="entry name" value="UBA-LIKE DOMAIN-CONTAINING PROTEIN 2"/>
    <property type="match status" value="1"/>
</dbReference>
<name>A0A669E619_ORENI</name>
<accession>A0A669E619</accession>
<reference evidence="2" key="2">
    <citation type="submission" date="2025-09" db="UniProtKB">
        <authorList>
            <consortium name="Ensembl"/>
        </authorList>
    </citation>
    <scope>IDENTIFICATION</scope>
</reference>
<dbReference type="AlphaFoldDB" id="A0A669E619"/>
<feature type="region of interest" description="Disordered" evidence="1">
    <location>
        <begin position="63"/>
        <end position="138"/>
    </location>
</feature>
<keyword evidence="3" id="KW-1185">Reference proteome</keyword>
<evidence type="ECO:0000256" key="1">
    <source>
        <dbReference type="SAM" id="MobiDB-lite"/>
    </source>
</evidence>
<evidence type="ECO:0000313" key="3">
    <source>
        <dbReference type="Proteomes" id="UP000005207"/>
    </source>
</evidence>
<dbReference type="OMA" id="GPRRICA"/>
<protein>
    <submittedName>
        <fullName evidence="2">Uncharacterized protein</fullName>
    </submittedName>
</protein>
<dbReference type="InParanoid" id="A0A669E619"/>
<dbReference type="PANTHER" id="PTHR31993">
    <property type="entry name" value="UBA-LIKE DOMAIN-CONTAINING PROTEIN 2"/>
    <property type="match status" value="1"/>
</dbReference>
<sequence>AVYVGKESLSAAHYEHMRTPPGFYFETVLSFSLFLQMCTPRNTPATPPNFPDAITMFSKLRASECGSGTGSGPSQVSMACSPPAHSPRWDSAPSGHPRRPATSRPGCPVISHGPPHAPQSLPPHATDSHVAPRLPAQRLPAGPRRICASRTEMRPSGGLSGGSGVCGAGGGKISCFSFL</sequence>
<proteinExistence type="predicted"/>
<dbReference type="Proteomes" id="UP000005207">
    <property type="component" value="Unplaced"/>
</dbReference>
<dbReference type="Ensembl" id="ENSONIT00000086477.1">
    <property type="protein sequence ID" value="ENSONIP00000067034.1"/>
    <property type="gene ID" value="ENSONIG00000031178.1"/>
</dbReference>
<evidence type="ECO:0000313" key="2">
    <source>
        <dbReference type="Ensembl" id="ENSONIP00000067034.1"/>
    </source>
</evidence>